<proteinExistence type="predicted"/>
<evidence type="ECO:0000313" key="2">
    <source>
        <dbReference type="EMBL" id="KAA5535596.1"/>
    </source>
</evidence>
<comment type="caution">
    <text evidence="2">The sequence shown here is derived from an EMBL/GenBank/DDBJ whole genome shotgun (WGS) entry which is preliminary data.</text>
</comment>
<reference evidence="2 3" key="1">
    <citation type="submission" date="2019-09" db="EMBL/GenBank/DDBJ databases">
        <title>Genome sequence and assembly of Flavobacterium sp.</title>
        <authorList>
            <person name="Chhetri G."/>
        </authorList>
    </citation>
    <scope>NUCLEOTIDE SEQUENCE [LARGE SCALE GENOMIC DNA]</scope>
    <source>
        <strain evidence="2 3">SNL9</strain>
    </source>
</reference>
<evidence type="ECO:0000313" key="3">
    <source>
        <dbReference type="Proteomes" id="UP000325141"/>
    </source>
</evidence>
<dbReference type="RefSeq" id="WP_150011780.1">
    <property type="nucleotide sequence ID" value="NZ_VWSG01000004.1"/>
</dbReference>
<evidence type="ECO:0000259" key="1">
    <source>
        <dbReference type="Pfam" id="PF25056"/>
    </source>
</evidence>
<organism evidence="2 3">
    <name type="scientific">Paenimyroides baculatum</name>
    <dbReference type="NCBI Taxonomy" id="2608000"/>
    <lineage>
        <taxon>Bacteria</taxon>
        <taxon>Pseudomonadati</taxon>
        <taxon>Bacteroidota</taxon>
        <taxon>Flavobacteriia</taxon>
        <taxon>Flavobacteriales</taxon>
        <taxon>Flavobacteriaceae</taxon>
        <taxon>Paenimyroides</taxon>
    </lineage>
</organism>
<dbReference type="Proteomes" id="UP000325141">
    <property type="component" value="Unassembled WGS sequence"/>
</dbReference>
<sequence>MKKSFENSYATYSLVNNILCVSYKKGQLITLPAAKKIVSDRLRLQDHISLPVLCNISDFQYANYAARNYLAHTGSLLTQAVAIVCADIEQQSMSTYFIDVCVPSVPTRVFLDEPSAFQFLHNYKKVRL</sequence>
<accession>A0A5M6CKP6</accession>
<dbReference type="Pfam" id="PF25056">
    <property type="entry name" value="DUF7793"/>
    <property type="match status" value="1"/>
</dbReference>
<dbReference type="InterPro" id="IPR056695">
    <property type="entry name" value="DUF7793"/>
</dbReference>
<name>A0A5M6CKP6_9FLAO</name>
<feature type="domain" description="DUF7793" evidence="1">
    <location>
        <begin position="12"/>
        <end position="124"/>
    </location>
</feature>
<gene>
    <name evidence="2" type="ORF">F0460_07390</name>
</gene>
<keyword evidence="3" id="KW-1185">Reference proteome</keyword>
<dbReference type="AlphaFoldDB" id="A0A5M6CKP6"/>
<protein>
    <recommendedName>
        <fullName evidence="1">DUF7793 domain-containing protein</fullName>
    </recommendedName>
</protein>
<dbReference type="EMBL" id="VWSG01000004">
    <property type="protein sequence ID" value="KAA5535596.1"/>
    <property type="molecule type" value="Genomic_DNA"/>
</dbReference>